<dbReference type="InterPro" id="IPR006578">
    <property type="entry name" value="MADF-dom"/>
</dbReference>
<evidence type="ECO:0000259" key="1">
    <source>
        <dbReference type="PROSITE" id="PS51029"/>
    </source>
</evidence>
<sequence length="86" mass="10871">MTTREQRWKRNKRTKRFVELYKKQECLWNTRCKEYRQRELRDRAYETIARDMKIPGFSVKDVKNKIRIIRNTYVQELQKIRKSKEM</sequence>
<accession>A0AAD8A1Z6</accession>
<reference evidence="2" key="1">
    <citation type="journal article" date="2023" name="IScience">
        <title>Live-bearing cockroach genome reveals convergent evolutionary mechanisms linked to viviparity in insects and beyond.</title>
        <authorList>
            <person name="Fouks B."/>
            <person name="Harrison M.C."/>
            <person name="Mikhailova A.A."/>
            <person name="Marchal E."/>
            <person name="English S."/>
            <person name="Carruthers M."/>
            <person name="Jennings E.C."/>
            <person name="Chiamaka E.L."/>
            <person name="Frigard R.A."/>
            <person name="Pippel M."/>
            <person name="Attardo G.M."/>
            <person name="Benoit J.B."/>
            <person name="Bornberg-Bauer E."/>
            <person name="Tobe S.S."/>
        </authorList>
    </citation>
    <scope>NUCLEOTIDE SEQUENCE</scope>
    <source>
        <strain evidence="2">Stay&amp;Tobe</strain>
    </source>
</reference>
<evidence type="ECO:0000313" key="2">
    <source>
        <dbReference type="EMBL" id="KAJ9591064.1"/>
    </source>
</evidence>
<dbReference type="PANTHER" id="PTHR21505:SF8">
    <property type="entry name" value="DPT-YFP REPRESSOR BY OVEREXPRESSION, ISOFORM D-RELATED"/>
    <property type="match status" value="1"/>
</dbReference>
<dbReference type="PROSITE" id="PS51029">
    <property type="entry name" value="MADF"/>
    <property type="match status" value="1"/>
</dbReference>
<feature type="domain" description="MADF" evidence="1">
    <location>
        <begin position="16"/>
        <end position="86"/>
    </location>
</feature>
<name>A0AAD8A1Z6_DIPPU</name>
<proteinExistence type="predicted"/>
<dbReference type="Proteomes" id="UP001233999">
    <property type="component" value="Unassembled WGS sequence"/>
</dbReference>
<feature type="non-terminal residue" evidence="2">
    <location>
        <position position="86"/>
    </location>
</feature>
<gene>
    <name evidence="2" type="ORF">L9F63_027727</name>
</gene>
<dbReference type="EMBL" id="JASPKZ010003915">
    <property type="protein sequence ID" value="KAJ9591064.1"/>
    <property type="molecule type" value="Genomic_DNA"/>
</dbReference>
<reference evidence="2" key="2">
    <citation type="submission" date="2023-05" db="EMBL/GenBank/DDBJ databases">
        <authorList>
            <person name="Fouks B."/>
        </authorList>
    </citation>
    <scope>NUCLEOTIDE SEQUENCE</scope>
    <source>
        <strain evidence="2">Stay&amp;Tobe</strain>
        <tissue evidence="2">Testes</tissue>
    </source>
</reference>
<dbReference type="AlphaFoldDB" id="A0AAD8A1Z6"/>
<dbReference type="Pfam" id="PF10545">
    <property type="entry name" value="MADF_DNA_bdg"/>
    <property type="match status" value="1"/>
</dbReference>
<dbReference type="SMART" id="SM00595">
    <property type="entry name" value="MADF"/>
    <property type="match status" value="1"/>
</dbReference>
<comment type="caution">
    <text evidence="2">The sequence shown here is derived from an EMBL/GenBank/DDBJ whole genome shotgun (WGS) entry which is preliminary data.</text>
</comment>
<keyword evidence="3" id="KW-1185">Reference proteome</keyword>
<dbReference type="PANTHER" id="PTHR21505">
    <property type="entry name" value="MADF DOMAIN-CONTAINING PROTEIN-RELATED"/>
    <property type="match status" value="1"/>
</dbReference>
<organism evidence="2 3">
    <name type="scientific">Diploptera punctata</name>
    <name type="common">Pacific beetle cockroach</name>
    <dbReference type="NCBI Taxonomy" id="6984"/>
    <lineage>
        <taxon>Eukaryota</taxon>
        <taxon>Metazoa</taxon>
        <taxon>Ecdysozoa</taxon>
        <taxon>Arthropoda</taxon>
        <taxon>Hexapoda</taxon>
        <taxon>Insecta</taxon>
        <taxon>Pterygota</taxon>
        <taxon>Neoptera</taxon>
        <taxon>Polyneoptera</taxon>
        <taxon>Dictyoptera</taxon>
        <taxon>Blattodea</taxon>
        <taxon>Blaberoidea</taxon>
        <taxon>Blaberidae</taxon>
        <taxon>Diplopterinae</taxon>
        <taxon>Diploptera</taxon>
    </lineage>
</organism>
<evidence type="ECO:0000313" key="3">
    <source>
        <dbReference type="Proteomes" id="UP001233999"/>
    </source>
</evidence>
<protein>
    <recommendedName>
        <fullName evidence="1">MADF domain-containing protein</fullName>
    </recommendedName>
</protein>